<dbReference type="Proteomes" id="UP000024942">
    <property type="component" value="Unassembled WGS sequence"/>
</dbReference>
<proteinExistence type="predicted"/>
<dbReference type="AlphaFoldDB" id="A0A059GAV9"/>
<dbReference type="EMBL" id="ARYL01000004">
    <property type="protein sequence ID" value="KDA03623.1"/>
    <property type="molecule type" value="Genomic_DNA"/>
</dbReference>
<dbReference type="eggNOG" id="COG3514">
    <property type="taxonomic scope" value="Bacteria"/>
</dbReference>
<dbReference type="Pfam" id="PF14384">
    <property type="entry name" value="BrnA_antitoxin"/>
    <property type="match status" value="1"/>
</dbReference>
<reference evidence="1 2" key="1">
    <citation type="journal article" date="2014" name="Antonie Van Leeuwenhoek">
        <title>Hyphomonas beringensis sp. nov. and Hyphomonas chukchiensis sp. nov., isolated from surface seawater of the Bering Sea and Chukchi Sea.</title>
        <authorList>
            <person name="Li C."/>
            <person name="Lai Q."/>
            <person name="Li G."/>
            <person name="Dong C."/>
            <person name="Wang J."/>
            <person name="Liao Y."/>
            <person name="Shao Z."/>
        </authorList>
    </citation>
    <scope>NUCLEOTIDE SEQUENCE [LARGE SCALE GENOMIC DNA]</scope>
    <source>
        <strain evidence="1 2">SCH89</strain>
    </source>
</reference>
<keyword evidence="2" id="KW-1185">Reference proteome</keyword>
<evidence type="ECO:0000313" key="2">
    <source>
        <dbReference type="Proteomes" id="UP000024942"/>
    </source>
</evidence>
<protein>
    <submittedName>
        <fullName evidence="1">Uncharacterized protein</fullName>
    </submittedName>
</protein>
<sequence>MMPKPHSTKLYLNPIKDRASAGKTDFKKLGAMTDAEIRARRGDDPHFPEIDWAEADVQLVEPVVKKPVSIRLDSDVIDFFKDAGKGYQTRINQILRSYMEHQQKTG</sequence>
<dbReference type="STRING" id="1280953.HOC_04052"/>
<comment type="caution">
    <text evidence="1">The sequence shown here is derived from an EMBL/GenBank/DDBJ whole genome shotgun (WGS) entry which is preliminary data.</text>
</comment>
<dbReference type="PATRIC" id="fig|1280953.3.peg.819"/>
<dbReference type="InterPro" id="IPR025528">
    <property type="entry name" value="BrnA_antitoxin"/>
</dbReference>
<organism evidence="1 2">
    <name type="scientific">Hyphomonas oceanitis SCH89</name>
    <dbReference type="NCBI Taxonomy" id="1280953"/>
    <lineage>
        <taxon>Bacteria</taxon>
        <taxon>Pseudomonadati</taxon>
        <taxon>Pseudomonadota</taxon>
        <taxon>Alphaproteobacteria</taxon>
        <taxon>Hyphomonadales</taxon>
        <taxon>Hyphomonadaceae</taxon>
        <taxon>Hyphomonas</taxon>
    </lineage>
</organism>
<gene>
    <name evidence="1" type="ORF">HOC_04052</name>
</gene>
<evidence type="ECO:0000313" key="1">
    <source>
        <dbReference type="EMBL" id="KDA03623.1"/>
    </source>
</evidence>
<accession>A0A059GAV9</accession>
<name>A0A059GAV9_9PROT</name>
<dbReference type="RefSeq" id="WP_241766889.1">
    <property type="nucleotide sequence ID" value="NZ_ARYL01000004.1"/>
</dbReference>